<dbReference type="Pfam" id="PF26628">
    <property type="entry name" value="DUF8202"/>
    <property type="match status" value="1"/>
</dbReference>
<dbReference type="InterPro" id="IPR058515">
    <property type="entry name" value="DUF8202"/>
</dbReference>
<name>A0A1Z8AHH9_9FLAO</name>
<dbReference type="SUPFAM" id="SSF49899">
    <property type="entry name" value="Concanavalin A-like lectins/glucanases"/>
    <property type="match status" value="1"/>
</dbReference>
<dbReference type="GO" id="GO:0004553">
    <property type="term" value="F:hydrolase activity, hydrolyzing O-glycosyl compounds"/>
    <property type="evidence" value="ECO:0007669"/>
    <property type="project" value="UniProtKB-ARBA"/>
</dbReference>
<comment type="caution">
    <text evidence="4">The sequence shown here is derived from an EMBL/GenBank/DDBJ whole genome shotgun (WGS) entry which is preliminary data.</text>
</comment>
<evidence type="ECO:0000259" key="3">
    <source>
        <dbReference type="Pfam" id="PF26628"/>
    </source>
</evidence>
<dbReference type="AlphaFoldDB" id="A0A1Z8AHH9"/>
<feature type="domain" description="DUF8202" evidence="3">
    <location>
        <begin position="251"/>
        <end position="420"/>
    </location>
</feature>
<dbReference type="EMBL" id="MAAX01000210">
    <property type="protein sequence ID" value="OUS09588.1"/>
    <property type="molecule type" value="Genomic_DNA"/>
</dbReference>
<organism evidence="4 5">
    <name type="scientific">Nonlabens dokdonensis</name>
    <dbReference type="NCBI Taxonomy" id="328515"/>
    <lineage>
        <taxon>Bacteria</taxon>
        <taxon>Pseudomonadati</taxon>
        <taxon>Bacteroidota</taxon>
        <taxon>Flavobacteriia</taxon>
        <taxon>Flavobacteriales</taxon>
        <taxon>Flavobacteriaceae</taxon>
        <taxon>Nonlabens</taxon>
    </lineage>
</organism>
<evidence type="ECO:0000313" key="4">
    <source>
        <dbReference type="EMBL" id="OUS09588.1"/>
    </source>
</evidence>
<gene>
    <name evidence="4" type="ORF">A9Q93_13625</name>
</gene>
<feature type="signal peptide" evidence="2">
    <location>
        <begin position="1"/>
        <end position="20"/>
    </location>
</feature>
<dbReference type="InterPro" id="IPR026444">
    <property type="entry name" value="Secre_tail"/>
</dbReference>
<evidence type="ECO:0000256" key="2">
    <source>
        <dbReference type="SAM" id="SignalP"/>
    </source>
</evidence>
<evidence type="ECO:0000256" key="1">
    <source>
        <dbReference type="ARBA" id="ARBA00022729"/>
    </source>
</evidence>
<dbReference type="GO" id="GO:0005975">
    <property type="term" value="P:carbohydrate metabolic process"/>
    <property type="evidence" value="ECO:0007669"/>
    <property type="project" value="UniProtKB-ARBA"/>
</dbReference>
<proteinExistence type="predicted"/>
<dbReference type="Proteomes" id="UP000196102">
    <property type="component" value="Unassembled WGS sequence"/>
</dbReference>
<feature type="chain" id="PRO_5013232967" description="DUF8202 domain-containing protein" evidence="2">
    <location>
        <begin position="21"/>
        <end position="1008"/>
    </location>
</feature>
<accession>A0A1Z8AHH9</accession>
<dbReference type="NCBIfam" id="TIGR04183">
    <property type="entry name" value="Por_Secre_tail"/>
    <property type="match status" value="1"/>
</dbReference>
<evidence type="ECO:0000313" key="5">
    <source>
        <dbReference type="Proteomes" id="UP000196102"/>
    </source>
</evidence>
<protein>
    <recommendedName>
        <fullName evidence="3">DUF8202 domain-containing protein</fullName>
    </recommendedName>
</protein>
<reference evidence="5" key="1">
    <citation type="journal article" date="2017" name="Proc. Natl. Acad. Sci. U.S.A.">
        <title>Simulation of Deepwater Horizon oil plume reveals substrate specialization within a complex community of hydrocarbon-degraders.</title>
        <authorList>
            <person name="Hu P."/>
            <person name="Dubinsky E.A."/>
            <person name="Probst A.J."/>
            <person name="Wang J."/>
            <person name="Sieber C.M.K."/>
            <person name="Tom L.M."/>
            <person name="Gardinali P."/>
            <person name="Banfield J.F."/>
            <person name="Atlas R.M."/>
            <person name="Andersen G.L."/>
        </authorList>
    </citation>
    <scope>NUCLEOTIDE SEQUENCE [LARGE SCALE GENOMIC DNA]</scope>
</reference>
<sequence>MIVNRLILVLLGLFSISLTAQNGPGGVGDSSINGLWLDANTIAVSNGDPVPTWNDTSGNGNDAFQTVISDQPSYIAASSFNSYPALDFNRSSSQWMQVADAPILDGTSSINYFAVVRPTNLSGINAIVAKRREYSGFNSDYAYTFFFNGTPLNLDINTANNRFNASGFSSNTNYLLSFGFDGARSSSSRSVISRNGAVIRTSSESSTSIIDSSSPLTIGLLNVADGRYLDAEIAEIIHFNRELNATESIIVNNYLSAKYDISIASAIDYYTQDDPANGDFDHDVAGIGREPGTSFPSGQHLDSQGTGIVRISSPTNIGSGDYLFWGRDTKSGVTPKFVINTVDNNLILDTKWRVSNVSNGIGGNLNFEIDLTGVVEPDGCDDLQLIIDNDSDFSSPKFPETLSLSGTIATAITEVGFDDGDYFTIVRNNVVIYDGTTWFNGSGSGSIPDLTDNCKDLYILSGPRVDLGNFSVRSIQLFGNARLRVNNDEVAIVENGIFIDTNARIILRGRSQLIQNHTGANLNSGDGILRARQQGTANRYNYNFWSSPVHRSGNWQLQYLQNGNGPVLFSPISEANPSAGDNPLTLSGRWLYTYNGARNDYNAWNYIGASGAILPGEGYTMKGSGIGTGTYNYLFDGTPNSGDISIPVTANGSVLVGNPYPSALDMNQFLSDNAANTTATAYFYEQFDTNNSHLLNEYQGGYATRNLMMGTPATADTSGLTSGLGTASKPAPNQYTAVAQGFFMDTTTGADIVFNNDQRDFVRENDATGSVFYRASGNSNPALIGDSRTTITLSFSKPNAYVKYIGLGYDSRATYGVDNGFDAIDKNDEPDGMRWYLNQEDYIIQALPQFNKADVLPLRFNIENAGNYTIGIESVKNDPGNLQIYLFDQLTGVEYKLNDGPVNLTLPILNQVSDRFSIRFESIATLTVETTALENVSVQFLNRESVLEIRNATNLSIEKAQVFSMNGQLLHIINEPKTHTGLNLSSGIYIVQLMTQNGLQKSEKFIVE</sequence>
<dbReference type="InterPro" id="IPR013320">
    <property type="entry name" value="ConA-like_dom_sf"/>
</dbReference>
<keyword evidence="1 2" id="KW-0732">Signal</keyword>